<keyword evidence="1" id="KW-0472">Membrane</keyword>
<organism evidence="2 3">
    <name type="scientific">Flammeovirga kamogawensis</name>
    <dbReference type="NCBI Taxonomy" id="373891"/>
    <lineage>
        <taxon>Bacteria</taxon>
        <taxon>Pseudomonadati</taxon>
        <taxon>Bacteroidota</taxon>
        <taxon>Cytophagia</taxon>
        <taxon>Cytophagales</taxon>
        <taxon>Flammeovirgaceae</taxon>
        <taxon>Flammeovirga</taxon>
    </lineage>
</organism>
<dbReference type="RefSeq" id="WP_144076177.1">
    <property type="nucleotide sequence ID" value="NZ_CP076129.1"/>
</dbReference>
<dbReference type="EMBL" id="CP076129">
    <property type="protein sequence ID" value="QWG09504.1"/>
    <property type="molecule type" value="Genomic_DNA"/>
</dbReference>
<evidence type="ECO:0008006" key="4">
    <source>
        <dbReference type="Google" id="ProtNLM"/>
    </source>
</evidence>
<keyword evidence="3" id="KW-1185">Reference proteome</keyword>
<feature type="transmembrane region" description="Helical" evidence="1">
    <location>
        <begin position="37"/>
        <end position="56"/>
    </location>
</feature>
<keyword evidence="1" id="KW-0812">Transmembrane</keyword>
<gene>
    <name evidence="2" type="ORF">KM029_23135</name>
</gene>
<evidence type="ECO:0000313" key="2">
    <source>
        <dbReference type="EMBL" id="QWG09504.1"/>
    </source>
</evidence>
<reference evidence="2 3" key="1">
    <citation type="submission" date="2021-05" db="EMBL/GenBank/DDBJ databases">
        <title>Comparative genomic studies on the polysaccharide-degrading batcterial strains of the Flammeovirga genus.</title>
        <authorList>
            <person name="Zewei F."/>
            <person name="Zheng Z."/>
            <person name="Yu L."/>
            <person name="Ruyue G."/>
            <person name="Yanhong M."/>
            <person name="Yuanyuan C."/>
            <person name="Jingyan G."/>
            <person name="Wenjun H."/>
        </authorList>
    </citation>
    <scope>NUCLEOTIDE SEQUENCE [LARGE SCALE GENOMIC DNA]</scope>
    <source>
        <strain evidence="2 3">YS10</strain>
    </source>
</reference>
<feature type="transmembrane region" description="Helical" evidence="1">
    <location>
        <begin position="7"/>
        <end position="25"/>
    </location>
</feature>
<evidence type="ECO:0000256" key="1">
    <source>
        <dbReference type="SAM" id="Phobius"/>
    </source>
</evidence>
<sequence length="66" mass="7609">MKNKQKKFIYFLIGLCIFITFIMVVGSFRRGSFAEDFAIPSAIFGGISMFSIIRMYEIGKKEKDNN</sequence>
<proteinExistence type="predicted"/>
<name>A0ABX8H0T8_9BACT</name>
<keyword evidence="1" id="KW-1133">Transmembrane helix</keyword>
<dbReference type="Proteomes" id="UP000682802">
    <property type="component" value="Chromosome 2"/>
</dbReference>
<protein>
    <recommendedName>
        <fullName evidence="4">DUF3098 domain-containing protein</fullName>
    </recommendedName>
</protein>
<evidence type="ECO:0000313" key="3">
    <source>
        <dbReference type="Proteomes" id="UP000682802"/>
    </source>
</evidence>
<accession>A0ABX8H0T8</accession>